<organism evidence="1 2">
    <name type="scientific">Henosepilachna vigintioctopunctata</name>
    <dbReference type="NCBI Taxonomy" id="420089"/>
    <lineage>
        <taxon>Eukaryota</taxon>
        <taxon>Metazoa</taxon>
        <taxon>Ecdysozoa</taxon>
        <taxon>Arthropoda</taxon>
        <taxon>Hexapoda</taxon>
        <taxon>Insecta</taxon>
        <taxon>Pterygota</taxon>
        <taxon>Neoptera</taxon>
        <taxon>Endopterygota</taxon>
        <taxon>Coleoptera</taxon>
        <taxon>Polyphaga</taxon>
        <taxon>Cucujiformia</taxon>
        <taxon>Coccinelloidea</taxon>
        <taxon>Coccinellidae</taxon>
        <taxon>Epilachninae</taxon>
        <taxon>Epilachnini</taxon>
        <taxon>Henosepilachna</taxon>
    </lineage>
</organism>
<protein>
    <submittedName>
        <fullName evidence="1">Uncharacterized protein</fullName>
    </submittedName>
</protein>
<comment type="caution">
    <text evidence="1">The sequence shown here is derived from an EMBL/GenBank/DDBJ whole genome shotgun (WGS) entry which is preliminary data.</text>
</comment>
<dbReference type="Pfam" id="PF16984">
    <property type="entry name" value="Grp7_allergen"/>
    <property type="match status" value="1"/>
</dbReference>
<proteinExistence type="predicted"/>
<dbReference type="Proteomes" id="UP001431783">
    <property type="component" value="Unassembled WGS sequence"/>
</dbReference>
<gene>
    <name evidence="1" type="ORF">WA026_003256</name>
</gene>
<evidence type="ECO:0000313" key="2">
    <source>
        <dbReference type="Proteomes" id="UP001431783"/>
    </source>
</evidence>
<evidence type="ECO:0000313" key="1">
    <source>
        <dbReference type="EMBL" id="KAK9869503.1"/>
    </source>
</evidence>
<dbReference type="AlphaFoldDB" id="A0AAW1TLP2"/>
<accession>A0AAW1TLP2</accession>
<dbReference type="Gene3D" id="3.15.10.50">
    <property type="match status" value="1"/>
</dbReference>
<dbReference type="EMBL" id="JARQZJ010000001">
    <property type="protein sequence ID" value="KAK9869503.1"/>
    <property type="molecule type" value="Genomic_DNA"/>
</dbReference>
<dbReference type="InterPro" id="IPR020234">
    <property type="entry name" value="Mite_allergen_group-7"/>
</dbReference>
<keyword evidence="2" id="KW-1185">Reference proteome</keyword>
<reference evidence="1 2" key="1">
    <citation type="submission" date="2023-03" db="EMBL/GenBank/DDBJ databases">
        <title>Genome insight into feeding habits of ladybird beetles.</title>
        <authorList>
            <person name="Li H.-S."/>
            <person name="Huang Y.-H."/>
            <person name="Pang H."/>
        </authorList>
    </citation>
    <scope>NUCLEOTIDE SEQUENCE [LARGE SCALE GENOMIC DNA]</scope>
    <source>
        <strain evidence="1">SYSU_2023b</strain>
        <tissue evidence="1">Whole body</tissue>
    </source>
</reference>
<name>A0AAW1TLP2_9CUCU</name>
<sequence>MANIKVDIVFREVYTSTLNSDLGDSEDTLTATVNVYSDKLIKNFDKLLKHTYDPSEIPDISEKIRYFLASGEFTLNNGELSEISTIHRDGTVTVSYSEKTHKMDICIPLAFDTLKILYDYKIKIMGLGPVGKVKGTVNNFKMTVNVEVDFDKLNMSLQKYRVRNSGHIQLKFTGNAIVDWMVNIVSNSATIALNPIIMKVIESIVAGNLGSIFEKVNQIINALLGQ</sequence>
<dbReference type="InterPro" id="IPR038602">
    <property type="entry name" value="Mite_allergen_7_sf"/>
</dbReference>